<dbReference type="InterPro" id="IPR040244">
    <property type="entry name" value="EDR4-like"/>
</dbReference>
<keyword evidence="5" id="KW-1185">Reference proteome</keyword>
<proteinExistence type="predicted"/>
<feature type="domain" description="Probable zinc-ribbon" evidence="2">
    <location>
        <begin position="762"/>
        <end position="806"/>
    </location>
</feature>
<dbReference type="InterPro" id="IPR021480">
    <property type="entry name" value="Zinc_ribbon_12"/>
</dbReference>
<dbReference type="InterPro" id="IPR055126">
    <property type="entry name" value="EDR4-like_N"/>
</dbReference>
<evidence type="ECO:0000256" key="1">
    <source>
        <dbReference type="SAM" id="MobiDB-lite"/>
    </source>
</evidence>
<organism evidence="4 5">
    <name type="scientific">Flemingia macrophylla</name>
    <dbReference type="NCBI Taxonomy" id="520843"/>
    <lineage>
        <taxon>Eukaryota</taxon>
        <taxon>Viridiplantae</taxon>
        <taxon>Streptophyta</taxon>
        <taxon>Embryophyta</taxon>
        <taxon>Tracheophyta</taxon>
        <taxon>Spermatophyta</taxon>
        <taxon>Magnoliopsida</taxon>
        <taxon>eudicotyledons</taxon>
        <taxon>Gunneridae</taxon>
        <taxon>Pentapetalae</taxon>
        <taxon>rosids</taxon>
        <taxon>fabids</taxon>
        <taxon>Fabales</taxon>
        <taxon>Fabaceae</taxon>
        <taxon>Papilionoideae</taxon>
        <taxon>50 kb inversion clade</taxon>
        <taxon>NPAAA clade</taxon>
        <taxon>indigoferoid/millettioid clade</taxon>
        <taxon>Phaseoleae</taxon>
        <taxon>Flemingia</taxon>
    </lineage>
</organism>
<sequence>MSGELVPKLRVVRCPKCRLLLQEPPGFDLYRCGECGTTLRAKKRTSVAINAESRKQETDAAPRNALEHDAEGQQYNDRKHLVPSREDSLKEKATSFGECHVDGNPGRDQNVDGECDGNQLVPFVLSAEEHETESDIYNLSHRRNRLSNKGRSTSSKATHSEIEEINEGNLVKESKEESVCALDEDGNNDRSALMGVTSGKEITEGDLEGVEGLNNENLLLEGEKKYVSDSDGEDVNKDKSILAGAIPEVELTESVSKEAEDLNSGNLSPERAEGELNSALEIEVVNIDKSTPYGENHELEITESNIAEELNDGKLSSEGAEHAPDEKDSNNDQSATEDAKPELETTISASTTESPNREKGNILHVSPDKLEEGTPANPATSNEQEKQTQQKSQHGFDRVRSADTTETAELMDPSSDLSGVLAKLSKSPTNRSSYAYDGSLSSYDGVDERFQHSHSLDNTYTIANDVSEGRTRKGKGLDTQHQSHLPNAKHHATKDSSRGNQHKMMETTRNSQRRWMRTKRDEFPPKVPFHRSGSHSYYERGSSSNQMHDEFYRSSSFLSHEFSEDTDQEKMKLLSMIHKLQDQLNRTRYMSGEANGRQSKGVSYNVNHISSYHSHDFHEGRRFSHGLDYPSCTGGCGHGVNWRQRHNKFSRIPYSTEVVNNAHHADHSCSCCSQERHFSADMSPRALFQHEGLHGSCLGQDCCSFSHHSYPSSPQWFAASKHTPIYGCEKKSDDLRCRALELRKYLRDKMNLVAKRHHKPVAGGAPFVTCHKCLNLLQLPADFLLFKRVSHQLKCGECSELLKFSVHGSHIVSFSPNNAIGPPSSDLNDHSKVISSSNRPSASHANYYHYSPAEAISYYDDYGLSISKSYSSEGEPVSLAHSHHLHGNEYDNSSVFRGIFEHSIEKENIAPRYSSARYDLVETDESSIYSAKMNGSTKVASEKEACPAPKSSSLHLLMGYSSPSQVIRGYGPYVEDN</sequence>
<dbReference type="AlphaFoldDB" id="A0ABD1MUI6"/>
<evidence type="ECO:0000313" key="4">
    <source>
        <dbReference type="EMBL" id="KAL2339493.1"/>
    </source>
</evidence>
<dbReference type="PANTHER" id="PTHR31105">
    <property type="entry name" value="EXTRA-LARGE G-PROTEIN-LIKE"/>
    <property type="match status" value="1"/>
</dbReference>
<name>A0ABD1MUI6_9FABA</name>
<accession>A0ABD1MUI6</accession>
<feature type="region of interest" description="Disordered" evidence="1">
    <location>
        <begin position="252"/>
        <end position="272"/>
    </location>
</feature>
<dbReference type="Proteomes" id="UP001603857">
    <property type="component" value="Unassembled WGS sequence"/>
</dbReference>
<reference evidence="4 5" key="1">
    <citation type="submission" date="2024-08" db="EMBL/GenBank/DDBJ databases">
        <title>Insights into the chromosomal genome structure of Flemingia macrophylla.</title>
        <authorList>
            <person name="Ding Y."/>
            <person name="Zhao Y."/>
            <person name="Bi W."/>
            <person name="Wu M."/>
            <person name="Zhao G."/>
            <person name="Gong Y."/>
            <person name="Li W."/>
            <person name="Zhang P."/>
        </authorList>
    </citation>
    <scope>NUCLEOTIDE SEQUENCE [LARGE SCALE GENOMIC DNA]</scope>
    <source>
        <strain evidence="4">DYQJB</strain>
        <tissue evidence="4">Leaf</tissue>
    </source>
</reference>
<feature type="compositionally biased region" description="Basic and acidic residues" evidence="1">
    <location>
        <begin position="52"/>
        <end position="77"/>
    </location>
</feature>
<feature type="compositionally biased region" description="Basic and acidic residues" evidence="1">
    <location>
        <begin position="355"/>
        <end position="372"/>
    </location>
</feature>
<feature type="compositionally biased region" description="Basic and acidic residues" evidence="1">
    <location>
        <begin position="383"/>
        <end position="403"/>
    </location>
</feature>
<dbReference type="Pfam" id="PF11331">
    <property type="entry name" value="Zn_ribbon_12"/>
    <property type="match status" value="1"/>
</dbReference>
<feature type="compositionally biased region" description="Polar residues" evidence="1">
    <location>
        <begin position="345"/>
        <end position="354"/>
    </location>
</feature>
<feature type="region of interest" description="Disordered" evidence="1">
    <location>
        <begin position="316"/>
        <end position="414"/>
    </location>
</feature>
<gene>
    <name evidence="4" type="ORF">Fmac_007433</name>
</gene>
<feature type="compositionally biased region" description="Basic and acidic residues" evidence="1">
    <location>
        <begin position="467"/>
        <end position="478"/>
    </location>
</feature>
<evidence type="ECO:0000313" key="5">
    <source>
        <dbReference type="Proteomes" id="UP001603857"/>
    </source>
</evidence>
<dbReference type="Pfam" id="PF22910">
    <property type="entry name" value="EDR4-like_1st"/>
    <property type="match status" value="1"/>
</dbReference>
<feature type="domain" description="Enhanced disease resistance 4-like N-terminal" evidence="3">
    <location>
        <begin position="8"/>
        <end position="41"/>
    </location>
</feature>
<feature type="region of interest" description="Disordered" evidence="1">
    <location>
        <begin position="461"/>
        <end position="515"/>
    </location>
</feature>
<feature type="region of interest" description="Disordered" evidence="1">
    <location>
        <begin position="46"/>
        <end position="77"/>
    </location>
</feature>
<feature type="compositionally biased region" description="Basic and acidic residues" evidence="1">
    <location>
        <begin position="319"/>
        <end position="330"/>
    </location>
</feature>
<evidence type="ECO:0000259" key="3">
    <source>
        <dbReference type="Pfam" id="PF22910"/>
    </source>
</evidence>
<protein>
    <recommendedName>
        <fullName evidence="6">Zinc-ribbon domain-containing protein</fullName>
    </recommendedName>
</protein>
<evidence type="ECO:0000259" key="2">
    <source>
        <dbReference type="Pfam" id="PF11331"/>
    </source>
</evidence>
<dbReference type="EMBL" id="JBGMDY010000003">
    <property type="protein sequence ID" value="KAL2339493.1"/>
    <property type="molecule type" value="Genomic_DNA"/>
</dbReference>
<dbReference type="PANTHER" id="PTHR31105:SF38">
    <property type="entry name" value="PROTEIN ENHANCED DISEASE RESISTANCE 4"/>
    <property type="match status" value="1"/>
</dbReference>
<comment type="caution">
    <text evidence="4">The sequence shown here is derived from an EMBL/GenBank/DDBJ whole genome shotgun (WGS) entry which is preliminary data.</text>
</comment>
<evidence type="ECO:0008006" key="6">
    <source>
        <dbReference type="Google" id="ProtNLM"/>
    </source>
</evidence>